<dbReference type="InterPro" id="IPR056648">
    <property type="entry name" value="DUF7746"/>
</dbReference>
<organism evidence="4 5">
    <name type="scientific">Solanum commersonii</name>
    <name type="common">Commerson's wild potato</name>
    <name type="synonym">Commerson's nightshade</name>
    <dbReference type="NCBI Taxonomy" id="4109"/>
    <lineage>
        <taxon>Eukaryota</taxon>
        <taxon>Viridiplantae</taxon>
        <taxon>Streptophyta</taxon>
        <taxon>Embryophyta</taxon>
        <taxon>Tracheophyta</taxon>
        <taxon>Spermatophyta</taxon>
        <taxon>Magnoliopsida</taxon>
        <taxon>eudicotyledons</taxon>
        <taxon>Gunneridae</taxon>
        <taxon>Pentapetalae</taxon>
        <taxon>asterids</taxon>
        <taxon>lamiids</taxon>
        <taxon>Solanales</taxon>
        <taxon>Solanaceae</taxon>
        <taxon>Solanoideae</taxon>
        <taxon>Solaneae</taxon>
        <taxon>Solanum</taxon>
    </lineage>
</organism>
<evidence type="ECO:0000256" key="1">
    <source>
        <dbReference type="SAM" id="Coils"/>
    </source>
</evidence>
<reference evidence="4 5" key="1">
    <citation type="submission" date="2020-09" db="EMBL/GenBank/DDBJ databases">
        <title>De no assembly of potato wild relative species, Solanum commersonii.</title>
        <authorList>
            <person name="Cho K."/>
        </authorList>
    </citation>
    <scope>NUCLEOTIDE SEQUENCE [LARGE SCALE GENOMIC DNA]</scope>
    <source>
        <strain evidence="4">LZ3.2</strain>
        <tissue evidence="4">Leaf</tissue>
    </source>
</reference>
<dbReference type="OrthoDB" id="1304033at2759"/>
<dbReference type="PANTHER" id="PTHR33054">
    <property type="entry name" value="CCHC-TYPE DOMAIN-CONTAINING PROTEIN"/>
    <property type="match status" value="1"/>
</dbReference>
<feature type="compositionally biased region" description="Basic and acidic residues" evidence="2">
    <location>
        <begin position="548"/>
        <end position="560"/>
    </location>
</feature>
<gene>
    <name evidence="4" type="ORF">H5410_043191</name>
</gene>
<comment type="caution">
    <text evidence="4">The sequence shown here is derived from an EMBL/GenBank/DDBJ whole genome shotgun (WGS) entry which is preliminary data.</text>
</comment>
<sequence>MDLSENFADDKENTFDFKNHVSLEFNKLCGYPKKNSGFTGQLRSWWDNYMSLEQKAVVINATSSGEGVDNLGMTLVANREDVIYTLVLTILEHFNGRFTNQYETVRTLLNDGLPPLFAVCVKKPLRNALGEILYKDYTYGKLIGVCTQEDINLCNELKLSRQLKIDKLEERSQVEDFCTQFNLPEVAANRKKMNHRDSRDPDKTYRKKRSTHKSKEESKRELAKIKFYKCDNFEHIAPNCKLEKLKTLDLDEEIHDKVYSFLYTSGSESDYDSDSGSEEEIDFPDLSNNNQHDLNLNTITSDNVLELLKEDTDNNLREKNIQLAIDNTASSNFSKNSKKQKNDFEFEYIAPYSLSEINNKLNKSTISTRDSSFDDLKNEIENLKNEIKSIKQNQMICDHHLTQIEILYPPIILRTPFINAIYPFTSINAKGFSATYEDRNISYTFVTDPISRDINALINMKQKHVDSLQLELPNDQKKYATVAHEMLTIVKCILKFQDDLYNQKFLIKINAQSMKYMGSYTRGREDHPQDRQDHHNDPLHLAPNYTKRRGELDKSEDLSKRAKEDVDDIRSYEKRKEEPWKIFQRYLVNRLYFSGESYKTRSYYETILISIDGAKFQHFSGYNTSENVYNFSKMIIKHIISVED</sequence>
<feature type="domain" description="DUF7746" evidence="3">
    <location>
        <begin position="36"/>
        <end position="64"/>
    </location>
</feature>
<dbReference type="EMBL" id="JACXVP010000008">
    <property type="protein sequence ID" value="KAG5592677.1"/>
    <property type="molecule type" value="Genomic_DNA"/>
</dbReference>
<feature type="region of interest" description="Disordered" evidence="2">
    <location>
        <begin position="520"/>
        <end position="560"/>
    </location>
</feature>
<evidence type="ECO:0000259" key="3">
    <source>
        <dbReference type="Pfam" id="PF24925"/>
    </source>
</evidence>
<keyword evidence="5" id="KW-1185">Reference proteome</keyword>
<feature type="coiled-coil region" evidence="1">
    <location>
        <begin position="366"/>
        <end position="393"/>
    </location>
</feature>
<proteinExistence type="predicted"/>
<feature type="region of interest" description="Disordered" evidence="2">
    <location>
        <begin position="189"/>
        <end position="218"/>
    </location>
</feature>
<feature type="compositionally biased region" description="Basic and acidic residues" evidence="2">
    <location>
        <begin position="522"/>
        <end position="538"/>
    </location>
</feature>
<protein>
    <recommendedName>
        <fullName evidence="3">DUF7746 domain-containing protein</fullName>
    </recommendedName>
</protein>
<feature type="compositionally biased region" description="Basic and acidic residues" evidence="2">
    <location>
        <begin position="195"/>
        <end position="204"/>
    </location>
</feature>
<accession>A0A9J5XXS1</accession>
<feature type="compositionally biased region" description="Acidic residues" evidence="2">
    <location>
        <begin position="269"/>
        <end position="283"/>
    </location>
</feature>
<feature type="region of interest" description="Disordered" evidence="2">
    <location>
        <begin position="267"/>
        <end position="289"/>
    </location>
</feature>
<dbReference type="AlphaFoldDB" id="A0A9J5XXS1"/>
<evidence type="ECO:0000313" key="4">
    <source>
        <dbReference type="EMBL" id="KAG5592677.1"/>
    </source>
</evidence>
<dbReference type="Pfam" id="PF24925">
    <property type="entry name" value="DUF7746"/>
    <property type="match status" value="1"/>
</dbReference>
<name>A0A9J5XXS1_SOLCO</name>
<evidence type="ECO:0000256" key="2">
    <source>
        <dbReference type="SAM" id="MobiDB-lite"/>
    </source>
</evidence>
<dbReference type="Proteomes" id="UP000824120">
    <property type="component" value="Chromosome 8"/>
</dbReference>
<keyword evidence="1" id="KW-0175">Coiled coil</keyword>
<dbReference type="PANTHER" id="PTHR33054:SF12">
    <property type="entry name" value="ZINC KNUCKLE FAMILY PROTEIN"/>
    <property type="match status" value="1"/>
</dbReference>
<evidence type="ECO:0000313" key="5">
    <source>
        <dbReference type="Proteomes" id="UP000824120"/>
    </source>
</evidence>